<dbReference type="InterPro" id="IPR050975">
    <property type="entry name" value="Sleep_regulator"/>
</dbReference>
<evidence type="ECO:0000256" key="3">
    <source>
        <dbReference type="ARBA" id="ARBA00022692"/>
    </source>
</evidence>
<dbReference type="Pfam" id="PF17064">
    <property type="entry name" value="QVR"/>
    <property type="match status" value="1"/>
</dbReference>
<evidence type="ECO:0000313" key="11">
    <source>
        <dbReference type="Proteomes" id="UP001154114"/>
    </source>
</evidence>
<evidence type="ECO:0000256" key="8">
    <source>
        <dbReference type="ARBA" id="ARBA00023288"/>
    </source>
</evidence>
<feature type="chain" id="PRO_5040123009" description="Protein sleepless" evidence="9">
    <location>
        <begin position="24"/>
        <end position="163"/>
    </location>
</feature>
<comment type="subcellular location">
    <subcellularLocation>
        <location evidence="1">Membrane</location>
        <topology evidence="1">Lipid-anchor</topology>
        <topology evidence="1">GPI-anchor</topology>
    </subcellularLocation>
</comment>
<gene>
    <name evidence="10" type="ORF">CINC_LOCUS4321</name>
</gene>
<dbReference type="PANTHER" id="PTHR33562">
    <property type="entry name" value="ATILLA, ISOFORM B-RELATED-RELATED"/>
    <property type="match status" value="1"/>
</dbReference>
<dbReference type="GO" id="GO:0098552">
    <property type="term" value="C:side of membrane"/>
    <property type="evidence" value="ECO:0007669"/>
    <property type="project" value="UniProtKB-KW"/>
</dbReference>
<evidence type="ECO:0000256" key="5">
    <source>
        <dbReference type="ARBA" id="ARBA00022989"/>
    </source>
</evidence>
<evidence type="ECO:0000256" key="9">
    <source>
        <dbReference type="SAM" id="SignalP"/>
    </source>
</evidence>
<dbReference type="OrthoDB" id="6582325at2759"/>
<dbReference type="InterPro" id="IPR031424">
    <property type="entry name" value="QVR-like"/>
</dbReference>
<evidence type="ECO:0000256" key="4">
    <source>
        <dbReference type="ARBA" id="ARBA00022729"/>
    </source>
</evidence>
<keyword evidence="6" id="KW-0472">Membrane</keyword>
<keyword evidence="5" id="KW-1133">Transmembrane helix</keyword>
<name>A0A9P0FU44_CHRIL</name>
<keyword evidence="2" id="KW-0336">GPI-anchor</keyword>
<evidence type="ECO:0000256" key="2">
    <source>
        <dbReference type="ARBA" id="ARBA00022622"/>
    </source>
</evidence>
<dbReference type="GO" id="GO:0030431">
    <property type="term" value="P:sleep"/>
    <property type="evidence" value="ECO:0007669"/>
    <property type="project" value="InterPro"/>
</dbReference>
<dbReference type="EMBL" id="LR824020">
    <property type="protein sequence ID" value="CAH0589118.1"/>
    <property type="molecule type" value="Genomic_DNA"/>
</dbReference>
<keyword evidence="11" id="KW-1185">Reference proteome</keyword>
<dbReference type="AlphaFoldDB" id="A0A9P0FU44"/>
<reference evidence="10" key="1">
    <citation type="submission" date="2021-12" db="EMBL/GenBank/DDBJ databases">
        <authorList>
            <person name="King R."/>
        </authorList>
    </citation>
    <scope>NUCLEOTIDE SEQUENCE</scope>
</reference>
<accession>A0A9P0FU44</accession>
<dbReference type="GO" id="GO:0032222">
    <property type="term" value="P:regulation of synaptic transmission, cholinergic"/>
    <property type="evidence" value="ECO:0007669"/>
    <property type="project" value="InterPro"/>
</dbReference>
<evidence type="ECO:0000256" key="1">
    <source>
        <dbReference type="ARBA" id="ARBA00004589"/>
    </source>
</evidence>
<keyword evidence="4 9" id="KW-0732">Signal</keyword>
<keyword evidence="3" id="KW-0812">Transmembrane</keyword>
<organism evidence="10 11">
    <name type="scientific">Chrysodeixis includens</name>
    <name type="common">Soybean looper</name>
    <name type="synonym">Pseudoplusia includens</name>
    <dbReference type="NCBI Taxonomy" id="689277"/>
    <lineage>
        <taxon>Eukaryota</taxon>
        <taxon>Metazoa</taxon>
        <taxon>Ecdysozoa</taxon>
        <taxon>Arthropoda</taxon>
        <taxon>Hexapoda</taxon>
        <taxon>Insecta</taxon>
        <taxon>Pterygota</taxon>
        <taxon>Neoptera</taxon>
        <taxon>Endopterygota</taxon>
        <taxon>Lepidoptera</taxon>
        <taxon>Glossata</taxon>
        <taxon>Ditrysia</taxon>
        <taxon>Noctuoidea</taxon>
        <taxon>Noctuidae</taxon>
        <taxon>Plusiinae</taxon>
        <taxon>Chrysodeixis</taxon>
    </lineage>
</organism>
<evidence type="ECO:0000313" key="10">
    <source>
        <dbReference type="EMBL" id="CAH0589118.1"/>
    </source>
</evidence>
<protein>
    <recommendedName>
        <fullName evidence="12">Protein sleepless</fullName>
    </recommendedName>
</protein>
<sequence>MARYGFTALNLAVLLALFEIGSCLRCYQCNSESDPACGDPFKSNKHLVDCTTQDSINYNQLYLRSILPGEVFSSVVGAPRYCHKIVMQTGTVVRTCLDANPADINHTCRSLENSSKLATTDLSKKIKHCSVCDKDSCNAATSISFSLPLATLALIASYLFCKQ</sequence>
<feature type="signal peptide" evidence="9">
    <location>
        <begin position="1"/>
        <end position="23"/>
    </location>
</feature>
<keyword evidence="8" id="KW-0449">Lipoprotein</keyword>
<proteinExistence type="predicted"/>
<evidence type="ECO:0008006" key="12">
    <source>
        <dbReference type="Google" id="ProtNLM"/>
    </source>
</evidence>
<evidence type="ECO:0000256" key="6">
    <source>
        <dbReference type="ARBA" id="ARBA00023136"/>
    </source>
</evidence>
<keyword evidence="7" id="KW-0325">Glycoprotein</keyword>
<dbReference type="Proteomes" id="UP001154114">
    <property type="component" value="Chromosome 17"/>
</dbReference>
<evidence type="ECO:0000256" key="7">
    <source>
        <dbReference type="ARBA" id="ARBA00023180"/>
    </source>
</evidence>